<dbReference type="Proteomes" id="UP000766486">
    <property type="component" value="Unassembled WGS sequence"/>
</dbReference>
<organism evidence="13 14">
    <name type="scientific">Bionectria ochroleuca</name>
    <name type="common">Gliocladium roseum</name>
    <dbReference type="NCBI Taxonomy" id="29856"/>
    <lineage>
        <taxon>Eukaryota</taxon>
        <taxon>Fungi</taxon>
        <taxon>Dikarya</taxon>
        <taxon>Ascomycota</taxon>
        <taxon>Pezizomycotina</taxon>
        <taxon>Sordariomycetes</taxon>
        <taxon>Hypocreomycetidae</taxon>
        <taxon>Hypocreales</taxon>
        <taxon>Bionectriaceae</taxon>
        <taxon>Clonostachys</taxon>
    </lineage>
</organism>
<sequence length="364" mass="38983">MSESNLSCVLYGPGNVRYENRPTPKIEDKHDALIRIAYVGVCGSDVHFWAHGGVSRMVTEDEPIVMGHEASGIVHSIGSGVTHLKVGDRVAIEPGFNCRRCKQCKAGRYNICPQMHFAADPPGNHGTLSRLFKIPADFVYPIPDLLSLQEAVLVEPLAVAVHSVRLAKLVPGQSVLVQGSGAIGLLTAAVAKTYGARTVIVSDVKEEKLKFAGNYITRCTPFQVDLRSTPQQESQRLMALPNVQDGVDVAFECSGVESSAQTGLLALAPGGTFVQVGLGKPDQTLPLLAMCEKEVTLKTAFRYGPGDYEIALSLLGTGNVTVIPLISSIVPFKKAHVAWEKTKQGKGIKNLIQGIADEPSSDTD</sequence>
<dbReference type="CDD" id="cd05285">
    <property type="entry name" value="sorbitol_DH"/>
    <property type="match status" value="1"/>
</dbReference>
<dbReference type="Pfam" id="PF08240">
    <property type="entry name" value="ADH_N"/>
    <property type="match status" value="1"/>
</dbReference>
<feature type="domain" description="Enoyl reductase (ER)" evidence="12">
    <location>
        <begin position="12"/>
        <end position="352"/>
    </location>
</feature>
<evidence type="ECO:0000256" key="11">
    <source>
        <dbReference type="RuleBase" id="RU361277"/>
    </source>
</evidence>
<dbReference type="InterPro" id="IPR020843">
    <property type="entry name" value="ER"/>
</dbReference>
<evidence type="ECO:0000256" key="4">
    <source>
        <dbReference type="ARBA" id="ARBA00022833"/>
    </source>
</evidence>
<evidence type="ECO:0000256" key="6">
    <source>
        <dbReference type="ARBA" id="ARBA00023027"/>
    </source>
</evidence>
<dbReference type="SUPFAM" id="SSF51735">
    <property type="entry name" value="NAD(P)-binding Rossmann-fold domains"/>
    <property type="match status" value="1"/>
</dbReference>
<dbReference type="Gene3D" id="3.90.180.10">
    <property type="entry name" value="Medium-chain alcohol dehydrogenases, catalytic domain"/>
    <property type="match status" value="1"/>
</dbReference>
<comment type="pathway">
    <text evidence="8">Carbohydrate degradation; L-arabinose degradation via L-arabinitol; D-xylulose 5-phosphate from L-arabinose (fungal route): step 4/5.</text>
</comment>
<keyword evidence="14" id="KW-1185">Reference proteome</keyword>
<keyword evidence="3 11" id="KW-0479">Metal-binding</keyword>
<dbReference type="SMART" id="SM00829">
    <property type="entry name" value="PKS_ER"/>
    <property type="match status" value="1"/>
</dbReference>
<evidence type="ECO:0000256" key="5">
    <source>
        <dbReference type="ARBA" id="ARBA00023002"/>
    </source>
</evidence>
<evidence type="ECO:0000313" key="14">
    <source>
        <dbReference type="Proteomes" id="UP000766486"/>
    </source>
</evidence>
<dbReference type="PROSITE" id="PS00059">
    <property type="entry name" value="ADH_ZINC"/>
    <property type="match status" value="1"/>
</dbReference>
<evidence type="ECO:0000256" key="10">
    <source>
        <dbReference type="ARBA" id="ARBA00030139"/>
    </source>
</evidence>
<reference evidence="13 14" key="1">
    <citation type="submission" date="2019-06" db="EMBL/GenBank/DDBJ databases">
        <authorList>
            <person name="Broberg M."/>
        </authorList>
    </citation>
    <scope>NUCLEOTIDE SEQUENCE [LARGE SCALE GENOMIC DNA]</scope>
</reference>
<comment type="function">
    <text evidence="7">Xylitol dehydrogenase which catalyzes the conversion of xylitol to D-xylulose. Xylose is a major component of hemicelluloses such as xylan. Most fungi utilize D-xylose via three enzymatic reactions, xylose reductase (XR), xylitol dehydrogenase (XDH), and xylulokinase, to form xylulose 5-phosphate, which enters pentose phosphate pathway.</text>
</comment>
<evidence type="ECO:0000313" key="13">
    <source>
        <dbReference type="EMBL" id="VUC31001.1"/>
    </source>
</evidence>
<comment type="caution">
    <text evidence="13">The sequence shown here is derived from an EMBL/GenBank/DDBJ whole genome shotgun (WGS) entry which is preliminary data.</text>
</comment>
<dbReference type="InterPro" id="IPR011032">
    <property type="entry name" value="GroES-like_sf"/>
</dbReference>
<keyword evidence="6" id="KW-0520">NAD</keyword>
<evidence type="ECO:0000259" key="12">
    <source>
        <dbReference type="SMART" id="SM00829"/>
    </source>
</evidence>
<comment type="cofactor">
    <cofactor evidence="1 11">
        <name>Zn(2+)</name>
        <dbReference type="ChEBI" id="CHEBI:29105"/>
    </cofactor>
</comment>
<dbReference type="InterPro" id="IPR036291">
    <property type="entry name" value="NAD(P)-bd_dom_sf"/>
</dbReference>
<evidence type="ECO:0000256" key="3">
    <source>
        <dbReference type="ARBA" id="ARBA00022723"/>
    </source>
</evidence>
<dbReference type="PANTHER" id="PTHR43161">
    <property type="entry name" value="SORBITOL DEHYDROGENASE"/>
    <property type="match status" value="1"/>
</dbReference>
<comment type="similarity">
    <text evidence="2 11">Belongs to the zinc-containing alcohol dehydrogenase family.</text>
</comment>
<dbReference type="InterPro" id="IPR045306">
    <property type="entry name" value="SDH-like"/>
</dbReference>
<gene>
    <name evidence="13" type="ORF">CLO192961_LOCUS296351</name>
</gene>
<dbReference type="InterPro" id="IPR013154">
    <property type="entry name" value="ADH-like_N"/>
</dbReference>
<keyword evidence="5" id="KW-0560">Oxidoreductase</keyword>
<accession>A0ABY6ULV9</accession>
<dbReference type="InterPro" id="IPR002328">
    <property type="entry name" value="ADH_Zn_CS"/>
</dbReference>
<keyword evidence="4 11" id="KW-0862">Zinc</keyword>
<dbReference type="Gene3D" id="3.40.50.720">
    <property type="entry name" value="NAD(P)-binding Rossmann-like Domain"/>
    <property type="match status" value="1"/>
</dbReference>
<proteinExistence type="inferred from homology"/>
<dbReference type="PANTHER" id="PTHR43161:SF9">
    <property type="entry name" value="SORBITOL DEHYDROGENASE"/>
    <property type="match status" value="1"/>
</dbReference>
<evidence type="ECO:0000256" key="2">
    <source>
        <dbReference type="ARBA" id="ARBA00008072"/>
    </source>
</evidence>
<dbReference type="Pfam" id="PF00107">
    <property type="entry name" value="ADH_zinc_N"/>
    <property type="match status" value="1"/>
</dbReference>
<dbReference type="EC" id="1.1.1.9" evidence="9"/>
<evidence type="ECO:0000256" key="9">
    <source>
        <dbReference type="ARBA" id="ARBA00026119"/>
    </source>
</evidence>
<dbReference type="InterPro" id="IPR013149">
    <property type="entry name" value="ADH-like_C"/>
</dbReference>
<dbReference type="EMBL" id="CABFNS010000826">
    <property type="protein sequence ID" value="VUC31001.1"/>
    <property type="molecule type" value="Genomic_DNA"/>
</dbReference>
<dbReference type="SUPFAM" id="SSF50129">
    <property type="entry name" value="GroES-like"/>
    <property type="match status" value="1"/>
</dbReference>
<protein>
    <recommendedName>
        <fullName evidence="9">D-xylulose reductase</fullName>
        <ecNumber evidence="9">1.1.1.9</ecNumber>
    </recommendedName>
    <alternativeName>
        <fullName evidence="10">Xylitol dehydrogenase A</fullName>
    </alternativeName>
</protein>
<name>A0ABY6ULV9_BIOOC</name>
<evidence type="ECO:0000256" key="7">
    <source>
        <dbReference type="ARBA" id="ARBA00024843"/>
    </source>
</evidence>
<evidence type="ECO:0000256" key="8">
    <source>
        <dbReference type="ARBA" id="ARBA00025713"/>
    </source>
</evidence>
<evidence type="ECO:0000256" key="1">
    <source>
        <dbReference type="ARBA" id="ARBA00001947"/>
    </source>
</evidence>